<keyword evidence="2 6" id="KW-0489">Methyltransferase</keyword>
<evidence type="ECO:0000256" key="2">
    <source>
        <dbReference type="ARBA" id="ARBA00022603"/>
    </source>
</evidence>
<dbReference type="RefSeq" id="WP_350343260.1">
    <property type="nucleotide sequence ID" value="NZ_CP158367.1"/>
</dbReference>
<comment type="similarity">
    <text evidence="6 7">Belongs to the class I-like SAM-binding methyltransferase superfamily. C5-methyltransferase family.</text>
</comment>
<dbReference type="InterPro" id="IPR029063">
    <property type="entry name" value="SAM-dependent_MTases_sf"/>
</dbReference>
<dbReference type="AlphaFoldDB" id="A0AAU7VK84"/>
<dbReference type="InterPro" id="IPR050750">
    <property type="entry name" value="C5-MTase"/>
</dbReference>
<reference evidence="8" key="2">
    <citation type="submission" date="2024-06" db="EMBL/GenBank/DDBJ databases">
        <authorList>
            <person name="Petrova K.O."/>
            <person name="Toshchakov S.V."/>
            <person name="Boltjanskaja Y.V."/>
            <person name="Kevbrin V."/>
        </authorList>
    </citation>
    <scope>NUCLEOTIDE SEQUENCE</scope>
    <source>
        <strain evidence="8">Z-910T</strain>
    </source>
</reference>
<dbReference type="Gene3D" id="3.40.50.150">
    <property type="entry name" value="Vaccinia Virus protein VP39"/>
    <property type="match status" value="1"/>
</dbReference>
<proteinExistence type="inferred from homology"/>
<accession>A0AAU7VK84</accession>
<dbReference type="EMBL" id="CP158367">
    <property type="protein sequence ID" value="XBX74508.1"/>
    <property type="molecule type" value="Genomic_DNA"/>
</dbReference>
<dbReference type="Gene3D" id="3.90.120.10">
    <property type="entry name" value="DNA Methylase, subunit A, domain 2"/>
    <property type="match status" value="1"/>
</dbReference>
<dbReference type="GO" id="GO:0032259">
    <property type="term" value="P:methylation"/>
    <property type="evidence" value="ECO:0007669"/>
    <property type="project" value="UniProtKB-KW"/>
</dbReference>
<evidence type="ECO:0000256" key="1">
    <source>
        <dbReference type="ARBA" id="ARBA00011975"/>
    </source>
</evidence>
<dbReference type="SUPFAM" id="SSF53335">
    <property type="entry name" value="S-adenosyl-L-methionine-dependent methyltransferases"/>
    <property type="match status" value="1"/>
</dbReference>
<dbReference type="Pfam" id="PF00145">
    <property type="entry name" value="DNA_methylase"/>
    <property type="match status" value="1"/>
</dbReference>
<dbReference type="GO" id="GO:0003886">
    <property type="term" value="F:DNA (cytosine-5-)-methyltransferase activity"/>
    <property type="evidence" value="ECO:0007669"/>
    <property type="project" value="UniProtKB-EC"/>
</dbReference>
<dbReference type="GO" id="GO:0009307">
    <property type="term" value="P:DNA restriction-modification system"/>
    <property type="evidence" value="ECO:0007669"/>
    <property type="project" value="UniProtKB-KW"/>
</dbReference>
<reference evidence="8" key="1">
    <citation type="journal article" date="2013" name="Extremophiles">
        <title>Proteinivorax tanatarense gen. nov., sp. nov., an anaerobic, haloalkaliphilic, proteolytic bacterium isolated from a decaying algal bloom, and proposal of Proteinivoraceae fam. nov.</title>
        <authorList>
            <person name="Kevbrin V."/>
            <person name="Boltyanskaya Y."/>
            <person name="Zhilina T."/>
            <person name="Kolganova T."/>
            <person name="Lavrentjeva E."/>
            <person name="Kuznetsov B."/>
        </authorList>
    </citation>
    <scope>NUCLEOTIDE SEQUENCE</scope>
    <source>
        <strain evidence="8">Z-910T</strain>
    </source>
</reference>
<name>A0AAU7VK84_9FIRM</name>
<organism evidence="8">
    <name type="scientific">Proteinivorax tanatarense</name>
    <dbReference type="NCBI Taxonomy" id="1260629"/>
    <lineage>
        <taxon>Bacteria</taxon>
        <taxon>Bacillati</taxon>
        <taxon>Bacillota</taxon>
        <taxon>Clostridia</taxon>
        <taxon>Eubacteriales</taxon>
        <taxon>Proteinivoracaceae</taxon>
        <taxon>Proteinivorax</taxon>
    </lineage>
</organism>
<feature type="active site" evidence="6">
    <location>
        <position position="94"/>
    </location>
</feature>
<dbReference type="PROSITE" id="PS51679">
    <property type="entry name" value="SAM_MT_C5"/>
    <property type="match status" value="1"/>
</dbReference>
<sequence>MKIFSFFSGSGFLDLGFETNGFEIVFVNEIDPEFMRAYQYSRQQIGMNPPVYGYDNGDINAFLNEETKRNELINNINAVKDSGELVGFIGGPPCPDFSVGGKNRGREGENGKLSLSYINLIIQRQPDFFLFENVKGLWKTKRHRQFYDELKIMLHNAGYKTTEKLVNALEFGVPQDRERILLFGVKSELLDNSRRGGTLVDFPWQSRQIYTMEDINRYDWPEPQDFLEGGERPMPSGIPRELTVQHWFETNHVNTHPNAKHYFTPRAGLPKMQRYQEGDSSKKSYKRLHRWRYSPTAAYGNNEVHLHPYYARRLSVAEVLAIQSLPENFVLPPDMSLTSMFKTIGNGVPYILSSGIARTINDYLLELNVRN</sequence>
<dbReference type="PANTHER" id="PTHR46098">
    <property type="entry name" value="TRNA (CYTOSINE(38)-C(5))-METHYLTRANSFERASE"/>
    <property type="match status" value="1"/>
</dbReference>
<evidence type="ECO:0000256" key="3">
    <source>
        <dbReference type="ARBA" id="ARBA00022679"/>
    </source>
</evidence>
<evidence type="ECO:0000256" key="5">
    <source>
        <dbReference type="ARBA" id="ARBA00022747"/>
    </source>
</evidence>
<dbReference type="REBASE" id="840158">
    <property type="entry name" value="M.PtaZ910TORF2552P"/>
</dbReference>
<evidence type="ECO:0000256" key="6">
    <source>
        <dbReference type="PROSITE-ProRule" id="PRU01016"/>
    </source>
</evidence>
<keyword evidence="4 6" id="KW-0949">S-adenosyl-L-methionine</keyword>
<dbReference type="EC" id="2.1.1.37" evidence="1"/>
<gene>
    <name evidence="8" type="ORF">PRVXT_002552</name>
</gene>
<protein>
    <recommendedName>
        <fullName evidence="1">DNA (cytosine-5-)-methyltransferase</fullName>
        <ecNumber evidence="1">2.1.1.37</ecNumber>
    </recommendedName>
</protein>
<dbReference type="PRINTS" id="PR00105">
    <property type="entry name" value="C5METTRFRASE"/>
</dbReference>
<evidence type="ECO:0000256" key="7">
    <source>
        <dbReference type="RuleBase" id="RU000416"/>
    </source>
</evidence>
<evidence type="ECO:0000313" key="8">
    <source>
        <dbReference type="EMBL" id="XBX74508.1"/>
    </source>
</evidence>
<dbReference type="InterPro" id="IPR001525">
    <property type="entry name" value="C5_MeTfrase"/>
</dbReference>
<keyword evidence="5" id="KW-0680">Restriction system</keyword>
<keyword evidence="3 6" id="KW-0808">Transferase</keyword>
<evidence type="ECO:0000256" key="4">
    <source>
        <dbReference type="ARBA" id="ARBA00022691"/>
    </source>
</evidence>
<dbReference type="PANTHER" id="PTHR46098:SF1">
    <property type="entry name" value="TRNA (CYTOSINE(38)-C(5))-METHYLTRANSFERASE"/>
    <property type="match status" value="1"/>
</dbReference>
<dbReference type="NCBIfam" id="TIGR00675">
    <property type="entry name" value="dcm"/>
    <property type="match status" value="1"/>
</dbReference>